<dbReference type="PANTHER" id="PTHR13321">
    <property type="entry name" value="MEDIATOR OF RNA POLYMERASE II TRANSCRIPTION, SUBUNIT 18"/>
    <property type="match status" value="1"/>
</dbReference>
<dbReference type="STRING" id="133412.A0A1R1XRS5"/>
<comment type="subcellular location">
    <subcellularLocation>
        <location evidence="1 8">Nucleus</location>
    </subcellularLocation>
</comment>
<feature type="region of interest" description="Disordered" evidence="9">
    <location>
        <begin position="1"/>
        <end position="23"/>
    </location>
</feature>
<sequence>MSKQKLFASSISAPNHSMSSSQQANSTTYECSLHASIHSDSMKLLKNRLETICGGSETGRQRMETYELFKPKYQTPPGPKRKDDTLLFLRTQYKMSNPEFPLKEKTSILQYGVPEIHNNRGSTVRPITSSTIYEGNSNELLNILGYEKFSEHVRNGYWYLFDNVVWIGLYQVFKSNGSDSIGAGGLLDKSGTWVLEAASLPVGQESVGHVIETLEKIKFLLKGTAELIILDHNYTRSNVPYS</sequence>
<comment type="function">
    <text evidence="8">Component of the Mediator complex, a coactivator involved in the regulated transcription of nearly all RNA polymerase II-dependent genes. Mediator functions as a bridge to convey information from gene-specific regulatory proteins to the basal RNA polymerase II transcription machinery. Mediator is recruited to promoters by direct interactions with regulatory proteins and serves as a scaffold for the assembly of a functional preinitiation complex with RNA polymerase II and the general transcription factors.</text>
</comment>
<evidence type="ECO:0000256" key="5">
    <source>
        <dbReference type="ARBA" id="ARBA00023163"/>
    </source>
</evidence>
<keyword evidence="4 8" id="KW-0805">Transcription regulation</keyword>
<dbReference type="Proteomes" id="UP000187283">
    <property type="component" value="Unassembled WGS sequence"/>
</dbReference>
<dbReference type="GO" id="GO:0070847">
    <property type="term" value="C:core mediator complex"/>
    <property type="evidence" value="ECO:0007669"/>
    <property type="project" value="TreeGrafter"/>
</dbReference>
<dbReference type="GO" id="GO:0006369">
    <property type="term" value="P:termination of RNA polymerase II transcription"/>
    <property type="evidence" value="ECO:0007669"/>
    <property type="project" value="TreeGrafter"/>
</dbReference>
<keyword evidence="11" id="KW-1185">Reference proteome</keyword>
<accession>A0A1R1XRS5</accession>
<evidence type="ECO:0000256" key="9">
    <source>
        <dbReference type="SAM" id="MobiDB-lite"/>
    </source>
</evidence>
<dbReference type="Pfam" id="PF09637">
    <property type="entry name" value="Med18"/>
    <property type="match status" value="1"/>
</dbReference>
<dbReference type="PANTHER" id="PTHR13321:SF2">
    <property type="entry name" value="MEDIATOR OF RNA POLYMERASE II TRANSCRIPTION SUBUNIT 18"/>
    <property type="match status" value="1"/>
</dbReference>
<dbReference type="Gene3D" id="2.40.320.10">
    <property type="entry name" value="Hypothetical Protein Pfu-838710-001"/>
    <property type="match status" value="1"/>
</dbReference>
<comment type="caution">
    <text evidence="10">The sequence shown here is derived from an EMBL/GenBank/DDBJ whole genome shotgun (WGS) entry which is preliminary data.</text>
</comment>
<reference evidence="10 11" key="1">
    <citation type="submission" date="2017-01" db="EMBL/GenBank/DDBJ databases">
        <authorList>
            <person name="Mah S.A."/>
            <person name="Swanson W.J."/>
            <person name="Moy G.W."/>
            <person name="Vacquier V.D."/>
        </authorList>
    </citation>
    <scope>NUCLEOTIDE SEQUENCE [LARGE SCALE GENOMIC DNA]</scope>
    <source>
        <strain evidence="10 11">GSMNP</strain>
    </source>
</reference>
<comment type="similarity">
    <text evidence="2 8">Belongs to the Mediator complex subunit 18 family.</text>
</comment>
<evidence type="ECO:0000256" key="8">
    <source>
        <dbReference type="RuleBase" id="RU364150"/>
    </source>
</evidence>
<evidence type="ECO:0000256" key="7">
    <source>
        <dbReference type="ARBA" id="ARBA00032012"/>
    </source>
</evidence>
<dbReference type="InterPro" id="IPR019095">
    <property type="entry name" value="Mediator_Med18"/>
</dbReference>
<dbReference type="OrthoDB" id="5348092at2759"/>
<evidence type="ECO:0000256" key="2">
    <source>
        <dbReference type="ARBA" id="ARBA00009814"/>
    </source>
</evidence>
<dbReference type="GO" id="GO:0016592">
    <property type="term" value="C:mediator complex"/>
    <property type="evidence" value="ECO:0007669"/>
    <property type="project" value="InterPro"/>
</dbReference>
<keyword evidence="5 8" id="KW-0804">Transcription</keyword>
<keyword evidence="6 8" id="KW-0539">Nucleus</keyword>
<dbReference type="GO" id="GO:0003712">
    <property type="term" value="F:transcription coregulator activity"/>
    <property type="evidence" value="ECO:0007669"/>
    <property type="project" value="InterPro"/>
</dbReference>
<evidence type="ECO:0000256" key="4">
    <source>
        <dbReference type="ARBA" id="ARBA00023015"/>
    </source>
</evidence>
<keyword evidence="8" id="KW-0010">Activator</keyword>
<dbReference type="GO" id="GO:0006357">
    <property type="term" value="P:regulation of transcription by RNA polymerase II"/>
    <property type="evidence" value="ECO:0007669"/>
    <property type="project" value="InterPro"/>
</dbReference>
<evidence type="ECO:0000256" key="6">
    <source>
        <dbReference type="ARBA" id="ARBA00023242"/>
    </source>
</evidence>
<comment type="subunit">
    <text evidence="8">Component of the Mediator complex.</text>
</comment>
<protein>
    <recommendedName>
        <fullName evidence="3 8">Mediator of RNA polymerase II transcription subunit 18</fullName>
    </recommendedName>
    <alternativeName>
        <fullName evidence="7 8">Mediator complex subunit 18</fullName>
    </alternativeName>
</protein>
<proteinExistence type="inferred from homology"/>
<evidence type="ECO:0000256" key="1">
    <source>
        <dbReference type="ARBA" id="ARBA00004123"/>
    </source>
</evidence>
<gene>
    <name evidence="8" type="primary">MED18</name>
    <name evidence="10" type="ORF">AYI70_g6020</name>
</gene>
<dbReference type="EMBL" id="LSSN01002067">
    <property type="protein sequence ID" value="OMJ17367.1"/>
    <property type="molecule type" value="Genomic_DNA"/>
</dbReference>
<evidence type="ECO:0000256" key="3">
    <source>
        <dbReference type="ARBA" id="ARBA00019612"/>
    </source>
</evidence>
<evidence type="ECO:0000313" key="11">
    <source>
        <dbReference type="Proteomes" id="UP000187283"/>
    </source>
</evidence>
<organism evidence="10 11">
    <name type="scientific">Smittium culicis</name>
    <dbReference type="NCBI Taxonomy" id="133412"/>
    <lineage>
        <taxon>Eukaryota</taxon>
        <taxon>Fungi</taxon>
        <taxon>Fungi incertae sedis</taxon>
        <taxon>Zoopagomycota</taxon>
        <taxon>Kickxellomycotina</taxon>
        <taxon>Harpellomycetes</taxon>
        <taxon>Harpellales</taxon>
        <taxon>Legeriomycetaceae</taxon>
        <taxon>Smittium</taxon>
    </lineage>
</organism>
<dbReference type="AlphaFoldDB" id="A0A1R1XRS5"/>
<name>A0A1R1XRS5_9FUNG</name>
<evidence type="ECO:0000313" key="10">
    <source>
        <dbReference type="EMBL" id="OMJ17367.1"/>
    </source>
</evidence>